<sequence>MKSYLLNNPPSTLYNIIPTTGQHTELQSNYGIYLKIIADKRINNPIGENNAALNFQTNFLIPNSCPGTIINPTSLPIPLSTLEGTLAGLLDKSYNPNLGPLVLNLGTLK</sequence>
<proteinExistence type="predicted"/>
<accession>A0A6C0HF69</accession>
<dbReference type="EMBL" id="MN739947">
    <property type="protein sequence ID" value="QHT79258.1"/>
    <property type="molecule type" value="Genomic_DNA"/>
</dbReference>
<protein>
    <submittedName>
        <fullName evidence="1">Uncharacterized protein</fullName>
    </submittedName>
</protein>
<reference evidence="1" key="1">
    <citation type="journal article" date="2020" name="Nature">
        <title>Giant virus diversity and host interactions through global metagenomics.</title>
        <authorList>
            <person name="Schulz F."/>
            <person name="Roux S."/>
            <person name="Paez-Espino D."/>
            <person name="Jungbluth S."/>
            <person name="Walsh D.A."/>
            <person name="Denef V.J."/>
            <person name="McMahon K.D."/>
            <person name="Konstantinidis K.T."/>
            <person name="Eloe-Fadrosh E.A."/>
            <person name="Kyrpides N.C."/>
            <person name="Woyke T."/>
        </authorList>
    </citation>
    <scope>NUCLEOTIDE SEQUENCE</scope>
    <source>
        <strain evidence="1">GVMAG-M-3300023179-99</strain>
    </source>
</reference>
<organism evidence="1">
    <name type="scientific">viral metagenome</name>
    <dbReference type="NCBI Taxonomy" id="1070528"/>
    <lineage>
        <taxon>unclassified sequences</taxon>
        <taxon>metagenomes</taxon>
        <taxon>organismal metagenomes</taxon>
    </lineage>
</organism>
<name>A0A6C0HF69_9ZZZZ</name>
<dbReference type="AlphaFoldDB" id="A0A6C0HF69"/>
<evidence type="ECO:0000313" key="1">
    <source>
        <dbReference type="EMBL" id="QHT79258.1"/>
    </source>
</evidence>